<organism evidence="1">
    <name type="scientific">hydrothermal vent metagenome</name>
    <dbReference type="NCBI Taxonomy" id="652676"/>
    <lineage>
        <taxon>unclassified sequences</taxon>
        <taxon>metagenomes</taxon>
        <taxon>ecological metagenomes</taxon>
    </lineage>
</organism>
<dbReference type="InterPro" id="IPR036890">
    <property type="entry name" value="HATPase_C_sf"/>
</dbReference>
<proteinExistence type="predicted"/>
<name>A0A3B0VCA4_9ZZZZ</name>
<gene>
    <name evidence="1" type="ORF">MNBD_CHLOROFLEXI01-5226</name>
</gene>
<dbReference type="Gene3D" id="3.30.565.10">
    <property type="entry name" value="Histidine kinase-like ATPase, C-terminal domain"/>
    <property type="match status" value="1"/>
</dbReference>
<dbReference type="AlphaFoldDB" id="A0A3B0VCA4"/>
<feature type="non-terminal residue" evidence="1">
    <location>
        <position position="1"/>
    </location>
</feature>
<evidence type="ECO:0000313" key="1">
    <source>
        <dbReference type="EMBL" id="VAW37923.1"/>
    </source>
</evidence>
<accession>A0A3B0VCA4</accession>
<evidence type="ECO:0008006" key="2">
    <source>
        <dbReference type="Google" id="ProtNLM"/>
    </source>
</evidence>
<dbReference type="EMBL" id="UOEU01000687">
    <property type="protein sequence ID" value="VAW37923.1"/>
    <property type="molecule type" value="Genomic_DNA"/>
</dbReference>
<dbReference type="SUPFAM" id="SSF55874">
    <property type="entry name" value="ATPase domain of HSP90 chaperone/DNA topoisomerase II/histidine kinase"/>
    <property type="match status" value="1"/>
</dbReference>
<sequence length="28" mass="2958">AHRGTIEVKSQVGVGTAFTVMIPGYIPE</sequence>
<protein>
    <recommendedName>
        <fullName evidence="2">Histidine kinase/HSP90-like ATPase domain-containing protein</fullName>
    </recommendedName>
</protein>
<reference evidence="1" key="1">
    <citation type="submission" date="2018-06" db="EMBL/GenBank/DDBJ databases">
        <authorList>
            <person name="Zhirakovskaya E."/>
        </authorList>
    </citation>
    <scope>NUCLEOTIDE SEQUENCE</scope>
</reference>